<evidence type="ECO:0000256" key="4">
    <source>
        <dbReference type="ARBA" id="ARBA00022553"/>
    </source>
</evidence>
<feature type="repeat" description="ANK" evidence="9">
    <location>
        <begin position="499"/>
        <end position="531"/>
    </location>
</feature>
<sequence>TDSNASYLRAARAGNLEKALDYIKSGVDINICNQNGLNALHLASKEGHVEVVADLIKLGATVDAATKKGNTALHIASLAGQADVVKELVNNGANIDTQSQNGFTPLYMAAQENHLNVVKFLLDNGSSQSIATEDGFTPLAVALQQGHDQVVSLLLENDTKGKVRLPALHIAARKDDTKAAALLLQNDHNADVESKSGFTPLHIAAHYGNINVATLLLNRGAAVDFKARNDITPLHVASKRGNANMVRLLLERGARIDAKTKDGLTPLHCGARSGHEQVVEMLLDRGAPILSKTKNGLSPLHMATQGDHLNSVQLLLHHEVPVDDVTNDYLTALHVAAHCGHYKVAKVLVDKKANPNAKALFPVLQSCIFLCLWQSGLTPIHVAAFMGHENIVTQLTNHGASPNTMNVRGETALHMAARAGQANVVKFLVANGDDHTPLHISSRLGKPDIVQQLLQHGASPDATTTSGYTPLHLAAREGHKDVASILLDNGASLGITTKKGFTPLHVAAKYGKIEVANLLLQKRAPPDAAGKSGLTPLHVAAHYDNQKVALLLLDQGASPHAAAKNGYTPLHIAAKKNQMEIATTLLEYGADTNAATRQGISPLHLAAQEGNVDMVTLLIARETAINLGNKSGLTPLHLAAQEDKVNVSEVLVNHGATVDTETKMAYTPLHVACHYGNIKMVHFLLKNQAKVNAKTKNGYTPLHQAAQQGHTHIINLLLQHGASPNELTVNGNTALAIARRLGYISVVDTLKVVTEETHTTVTVMEKHKMNVPETMNEVLDMSDDEGEDAMTGDTDKYLGPQDLRELGDDSLPQEGYVGFSVGARTASLRSFSSDRSNTLNRSSFTRDSMMIEEILAPTKDTHLALAKDYNADSMRRYSWTPDTLDNVNLVSSPVHSGFLVSFMVDARGGSMRGSRHNGMRIIIPPRKCTAPTRITCRLVKRHKLASLPPMVEGEGLASQLVEVGPAGAQFLGPVIVEIPHFGSMRGKERELIMLRSENGETWKEHHYDCKSEDLNELLNGLDEELDSTADLEKKRICRIITKDFPQYFAVVSRIKQESNQMGPDGGVLSSMTVPLVQASFPEGALTKKIRVGLQAQPVPDEPVKKIIGNRATFSPIVTVEPRRRKFHKPITMTMPVPPLSGEGVVNGYKGDPTPSLRLLCSITGGTSPAQWEDITGTTPLTFLNDCVSFTTNVSARFWLADCHQIPETVGLATQLYRELICVPYMAKFVVFAKMNDPVESSLRCFCMTDDKVDKTLEQQENFEEVARSKDIEVLEGKPIYVDCYGNLTPLTKTGQQLVFNFYAFKENRLPFCVKVRDSSQEPCGRLSFLREPKTSKGLTQTAICNLNVTLPGLKKADRRCLSFTTFHPLLSGPQSPCERTDVRMAIVADHLGLSWTELAREMEFSVDEINQIRVENPNSLTAQSFMLLKKWVSRDGKNATTDALTAVLNKINRLDIVTLLEGPIFDYGNISGTRCFADDSAVSQEQADGYHNIELELKSPSELTYEPPTPLRQDDFFGEDSRLNFPFSAPVRPSELSLPTTSGPVSADTKPPTVMAEDTSIGGRESVSQEDWSAEDDFGVSKEIAAPSEQRDSEGTSKESDVFPNSPVKEQKEVQPKLPVCVSASEAPGESGKSGFGEEDEEMTQEKIKSFLENIKLEEGSEDEEMTEERLQSILCEVQQAEKDMSSISGLQSETSGANGKTVTSARRDNESSSDEEETVTTRVYRRRGILKGDQARNIPVETVTEEQYTDEDGNIVTRKVMSMPTPISITISSFYHVFSLPFCPRVGLIQYRET</sequence>
<feature type="domain" description="Death" evidence="11">
    <location>
        <begin position="1380"/>
        <end position="1464"/>
    </location>
</feature>
<dbReference type="Gene3D" id="2.60.40.2660">
    <property type="match status" value="1"/>
</dbReference>
<feature type="repeat" description="ANK" evidence="9">
    <location>
        <begin position="408"/>
        <end position="434"/>
    </location>
</feature>
<dbReference type="InterPro" id="IPR051165">
    <property type="entry name" value="Multifunctional_ANK_Repeat"/>
</dbReference>
<feature type="domain" description="ZU5" evidence="12">
    <location>
        <begin position="1055"/>
        <end position="1202"/>
    </location>
</feature>
<keyword evidence="3" id="KW-0963">Cytoplasm</keyword>
<dbReference type="FunFam" id="1.25.40.20:FF:000428">
    <property type="entry name" value="Ankyrin, isoform B"/>
    <property type="match status" value="1"/>
</dbReference>
<keyword evidence="8" id="KW-0206">Cytoskeleton</keyword>
<feature type="repeat" description="ANK" evidence="9">
    <location>
        <begin position="229"/>
        <end position="261"/>
    </location>
</feature>
<feature type="repeat" description="ANK" evidence="9">
    <location>
        <begin position="664"/>
        <end position="696"/>
    </location>
</feature>
<dbReference type="FunFam" id="1.25.40.20:FF:000002">
    <property type="entry name" value="Ankyrin-2 isoform 2"/>
    <property type="match status" value="1"/>
</dbReference>
<dbReference type="Ensembl" id="ENSSRHT00000083833.1">
    <property type="protein sequence ID" value="ENSSRHP00000081622.1"/>
    <property type="gene ID" value="ENSSRHG00000039566.1"/>
</dbReference>
<dbReference type="FunFam" id="2.60.220.30:FF:000002">
    <property type="entry name" value="Ankyrin-3 isoform 2"/>
    <property type="match status" value="1"/>
</dbReference>
<evidence type="ECO:0000256" key="3">
    <source>
        <dbReference type="ARBA" id="ARBA00022490"/>
    </source>
</evidence>
<dbReference type="CDD" id="cd08803">
    <property type="entry name" value="Death_ank3"/>
    <property type="match status" value="1"/>
</dbReference>
<dbReference type="FunFam" id="1.25.40.20:FF:000003">
    <property type="entry name" value="Ankyrin, isoform B"/>
    <property type="match status" value="1"/>
</dbReference>
<feature type="compositionally biased region" description="Basic and acidic residues" evidence="10">
    <location>
        <begin position="1589"/>
        <end position="1601"/>
    </location>
</feature>
<dbReference type="SUPFAM" id="SSF48403">
    <property type="entry name" value="Ankyrin repeat"/>
    <property type="match status" value="3"/>
</dbReference>
<evidence type="ECO:0000256" key="2">
    <source>
        <dbReference type="ARBA" id="ARBA00004370"/>
    </source>
</evidence>
<dbReference type="Pfam" id="PF00791">
    <property type="entry name" value="ZU5"/>
    <property type="match status" value="1"/>
</dbReference>
<feature type="repeat" description="ANK" evidence="9">
    <location>
        <begin position="375"/>
        <end position="407"/>
    </location>
</feature>
<dbReference type="FunFam" id="2.60.40.2660:FF:000001">
    <property type="entry name" value="Ankyrin-3 isoform 2"/>
    <property type="match status" value="1"/>
</dbReference>
<dbReference type="GO" id="GO:0016020">
    <property type="term" value="C:membrane"/>
    <property type="evidence" value="ECO:0007669"/>
    <property type="project" value="UniProtKB-SubCell"/>
</dbReference>
<dbReference type="InterPro" id="IPR040745">
    <property type="entry name" value="Ankyrin_UPA"/>
</dbReference>
<feature type="repeat" description="ANK" evidence="9">
    <location>
        <begin position="134"/>
        <end position="157"/>
    </location>
</feature>
<feature type="repeat" description="ANK" evidence="9">
    <location>
        <begin position="433"/>
        <end position="465"/>
    </location>
</feature>
<dbReference type="SUPFAM" id="SSF47986">
    <property type="entry name" value="DEATH domain"/>
    <property type="match status" value="1"/>
</dbReference>
<feature type="repeat" description="ANK" evidence="9">
    <location>
        <begin position="697"/>
        <end position="729"/>
    </location>
</feature>
<dbReference type="PROSITE" id="PS50088">
    <property type="entry name" value="ANK_REPEAT"/>
    <property type="match status" value="20"/>
</dbReference>
<dbReference type="FunFam" id="1.10.533.10:FF:000002">
    <property type="entry name" value="Ankyrin-3 isoform 2"/>
    <property type="match status" value="1"/>
</dbReference>
<dbReference type="GO" id="GO:0007165">
    <property type="term" value="P:signal transduction"/>
    <property type="evidence" value="ECO:0007669"/>
    <property type="project" value="InterPro"/>
</dbReference>
<keyword evidence="4" id="KW-0597">Phosphoprotein</keyword>
<dbReference type="InterPro" id="IPR036770">
    <property type="entry name" value="Ankyrin_rpt-contain_sf"/>
</dbReference>
<dbReference type="GO" id="GO:0005856">
    <property type="term" value="C:cytoskeleton"/>
    <property type="evidence" value="ECO:0007669"/>
    <property type="project" value="UniProtKB-SubCell"/>
</dbReference>
<organism evidence="13 14">
    <name type="scientific">Sinocyclocheilus rhinocerous</name>
    <dbReference type="NCBI Taxonomy" id="307959"/>
    <lineage>
        <taxon>Eukaryota</taxon>
        <taxon>Metazoa</taxon>
        <taxon>Chordata</taxon>
        <taxon>Craniata</taxon>
        <taxon>Vertebrata</taxon>
        <taxon>Euteleostomi</taxon>
        <taxon>Actinopterygii</taxon>
        <taxon>Neopterygii</taxon>
        <taxon>Teleostei</taxon>
        <taxon>Ostariophysi</taxon>
        <taxon>Cypriniformes</taxon>
        <taxon>Cyprinidae</taxon>
        <taxon>Cyprininae</taxon>
        <taxon>Sinocyclocheilus</taxon>
    </lineage>
</organism>
<reference evidence="13" key="1">
    <citation type="submission" date="2025-08" db="UniProtKB">
        <authorList>
            <consortium name="Ensembl"/>
        </authorList>
    </citation>
    <scope>IDENTIFICATION</scope>
</reference>
<feature type="repeat" description="ANK" evidence="9">
    <location>
        <begin position="598"/>
        <end position="630"/>
    </location>
</feature>
<dbReference type="SMART" id="SM00005">
    <property type="entry name" value="DEATH"/>
    <property type="match status" value="1"/>
</dbReference>
<keyword evidence="6 9" id="KW-0040">ANK repeat</keyword>
<dbReference type="PANTHER" id="PTHR24123:SF74">
    <property type="entry name" value="ANKYRIN 3"/>
    <property type="match status" value="1"/>
</dbReference>
<keyword evidence="14" id="KW-1185">Reference proteome</keyword>
<dbReference type="InterPro" id="IPR011029">
    <property type="entry name" value="DEATH-like_dom_sf"/>
</dbReference>
<feature type="repeat" description="ANK" evidence="9">
    <location>
        <begin position="328"/>
        <end position="360"/>
    </location>
</feature>
<evidence type="ECO:0000256" key="9">
    <source>
        <dbReference type="PROSITE-ProRule" id="PRU00023"/>
    </source>
</evidence>
<evidence type="ECO:0000259" key="12">
    <source>
        <dbReference type="PROSITE" id="PS51145"/>
    </source>
</evidence>
<evidence type="ECO:0000313" key="14">
    <source>
        <dbReference type="Proteomes" id="UP000472270"/>
    </source>
</evidence>
<dbReference type="Proteomes" id="UP000472270">
    <property type="component" value="Unassembled WGS sequence"/>
</dbReference>
<gene>
    <name evidence="13" type="primary">ank3b</name>
</gene>
<dbReference type="Pfam" id="PF00531">
    <property type="entry name" value="Death"/>
    <property type="match status" value="1"/>
</dbReference>
<dbReference type="SMART" id="SM00218">
    <property type="entry name" value="ZU5"/>
    <property type="match status" value="1"/>
</dbReference>
<accession>A0A673LVF4</accession>
<feature type="repeat" description="ANK" evidence="9">
    <location>
        <begin position="466"/>
        <end position="498"/>
    </location>
</feature>
<evidence type="ECO:0000256" key="10">
    <source>
        <dbReference type="SAM" id="MobiDB-lite"/>
    </source>
</evidence>
<feature type="repeat" description="ANK" evidence="9">
    <location>
        <begin position="262"/>
        <end position="294"/>
    </location>
</feature>
<evidence type="ECO:0000256" key="7">
    <source>
        <dbReference type="ARBA" id="ARBA00023136"/>
    </source>
</evidence>
<dbReference type="InterPro" id="IPR002110">
    <property type="entry name" value="Ankyrin_rpt"/>
</dbReference>
<dbReference type="Pfam" id="PF13637">
    <property type="entry name" value="Ank_4"/>
    <property type="match status" value="3"/>
</dbReference>
<dbReference type="InterPro" id="IPR000906">
    <property type="entry name" value="ZU5_dom"/>
</dbReference>
<evidence type="ECO:0000256" key="1">
    <source>
        <dbReference type="ARBA" id="ARBA00004245"/>
    </source>
</evidence>
<feature type="region of interest" description="Disordered" evidence="10">
    <location>
        <begin position="1528"/>
        <end position="1647"/>
    </location>
</feature>
<comment type="subcellular location">
    <subcellularLocation>
        <location evidence="1">Cytoplasm</location>
        <location evidence="1">Cytoskeleton</location>
    </subcellularLocation>
    <subcellularLocation>
        <location evidence="2">Membrane</location>
    </subcellularLocation>
</comment>
<feature type="repeat" description="ANK" evidence="9">
    <location>
        <begin position="631"/>
        <end position="663"/>
    </location>
</feature>
<evidence type="ECO:0000259" key="11">
    <source>
        <dbReference type="PROSITE" id="PS50017"/>
    </source>
</evidence>
<feature type="repeat" description="ANK" evidence="9">
    <location>
        <begin position="196"/>
        <end position="228"/>
    </location>
</feature>
<evidence type="ECO:0000256" key="8">
    <source>
        <dbReference type="ARBA" id="ARBA00023212"/>
    </source>
</evidence>
<dbReference type="SMART" id="SM00248">
    <property type="entry name" value="ANK"/>
    <property type="match status" value="21"/>
</dbReference>
<feature type="repeat" description="ANK" evidence="9">
    <location>
        <begin position="101"/>
        <end position="133"/>
    </location>
</feature>
<dbReference type="InterPro" id="IPR037971">
    <property type="entry name" value="Ank3_Death"/>
</dbReference>
<feature type="domain" description="ZU5" evidence="12">
    <location>
        <begin position="898"/>
        <end position="1053"/>
    </location>
</feature>
<keyword evidence="5" id="KW-0677">Repeat</keyword>
<dbReference type="Gene3D" id="1.10.533.10">
    <property type="entry name" value="Death Domain, Fas"/>
    <property type="match status" value="1"/>
</dbReference>
<dbReference type="Pfam" id="PF17809">
    <property type="entry name" value="UPA_2"/>
    <property type="match status" value="1"/>
</dbReference>
<feature type="compositionally biased region" description="Polar residues" evidence="10">
    <location>
        <begin position="1686"/>
        <end position="1705"/>
    </location>
</feature>
<dbReference type="InterPro" id="IPR000488">
    <property type="entry name" value="Death_dom"/>
</dbReference>
<dbReference type="PROSITE" id="PS51145">
    <property type="entry name" value="ZU5"/>
    <property type="match status" value="2"/>
</dbReference>
<dbReference type="Gene3D" id="2.60.220.30">
    <property type="match status" value="2"/>
</dbReference>
<dbReference type="Pfam" id="PF12796">
    <property type="entry name" value="Ank_2"/>
    <property type="match status" value="6"/>
</dbReference>
<dbReference type="Gene3D" id="1.25.40.20">
    <property type="entry name" value="Ankyrin repeat-containing domain"/>
    <property type="match status" value="3"/>
</dbReference>
<evidence type="ECO:0000256" key="5">
    <source>
        <dbReference type="ARBA" id="ARBA00022737"/>
    </source>
</evidence>
<evidence type="ECO:0000256" key="6">
    <source>
        <dbReference type="ARBA" id="ARBA00023043"/>
    </source>
</evidence>
<protein>
    <submittedName>
        <fullName evidence="13">Ankyrin-3-like</fullName>
    </submittedName>
</protein>
<feature type="repeat" description="ANK" evidence="9">
    <location>
        <begin position="565"/>
        <end position="597"/>
    </location>
</feature>
<proteinExistence type="predicted"/>
<dbReference type="PANTHER" id="PTHR24123">
    <property type="entry name" value="ANKYRIN REPEAT-CONTAINING"/>
    <property type="match status" value="1"/>
</dbReference>
<feature type="repeat" description="ANK" evidence="9">
    <location>
        <begin position="68"/>
        <end position="100"/>
    </location>
</feature>
<dbReference type="Pfam" id="PF00023">
    <property type="entry name" value="Ank"/>
    <property type="match status" value="2"/>
</dbReference>
<dbReference type="PROSITE" id="PS50017">
    <property type="entry name" value="DEATH_DOMAIN"/>
    <property type="match status" value="1"/>
</dbReference>
<feature type="region of interest" description="Disordered" evidence="10">
    <location>
        <begin position="1685"/>
        <end position="1720"/>
    </location>
</feature>
<name>A0A673LVF4_9TELE</name>
<feature type="repeat" description="ANK" evidence="9">
    <location>
        <begin position="295"/>
        <end position="327"/>
    </location>
</feature>
<evidence type="ECO:0000313" key="13">
    <source>
        <dbReference type="Ensembl" id="ENSSRHP00000081622.1"/>
    </source>
</evidence>
<dbReference type="FunFam" id="2.60.220.30:FF:000001">
    <property type="entry name" value="Ankyrin-3 isoform 2"/>
    <property type="match status" value="1"/>
</dbReference>
<reference evidence="13" key="2">
    <citation type="submission" date="2025-09" db="UniProtKB">
        <authorList>
            <consortium name="Ensembl"/>
        </authorList>
    </citation>
    <scope>IDENTIFICATION</scope>
</reference>
<dbReference type="PROSITE" id="PS50297">
    <property type="entry name" value="ANK_REP_REGION"/>
    <property type="match status" value="20"/>
</dbReference>
<keyword evidence="7" id="KW-0472">Membrane</keyword>
<feature type="repeat" description="ANK" evidence="9">
    <location>
        <begin position="35"/>
        <end position="67"/>
    </location>
</feature>
<dbReference type="PRINTS" id="PR01415">
    <property type="entry name" value="ANKYRIN"/>
</dbReference>
<feature type="repeat" description="ANK" evidence="9">
    <location>
        <begin position="532"/>
        <end position="564"/>
    </location>
</feature>